<dbReference type="EMBL" id="FMUI01000004">
    <property type="protein sequence ID" value="SCX47888.1"/>
    <property type="molecule type" value="Genomic_DNA"/>
</dbReference>
<dbReference type="Proteomes" id="UP000183569">
    <property type="component" value="Unassembled WGS sequence"/>
</dbReference>
<comment type="caution">
    <text evidence="1">The sequence shown here is derived from an EMBL/GenBank/DDBJ whole genome shotgun (WGS) entry which is preliminary data.</text>
</comment>
<evidence type="ECO:0000313" key="1">
    <source>
        <dbReference type="EMBL" id="SCX47888.1"/>
    </source>
</evidence>
<proteinExistence type="predicted"/>
<protein>
    <submittedName>
        <fullName evidence="1">Uncharacterized protein</fullName>
    </submittedName>
</protein>
<name>A0A1G4Y4V7_9ENTR</name>
<accession>A0A1G4Y4V7</accession>
<sequence length="665" mass="74687">MVIIMHPIEIAVIDMIERGYDWSLENIGGIDALIPAAVDIGASRIMPEILEKLLVCWKKDQPAKASDYLAVLHDLLASATIDFVLTESTDILYQHRPLPERGDEICFDIFLSKTQLSKDALSGQARGAALDGAFRWAMFNRRWQYRLLDTLLGVSLDDDHYFLKYAIKIIGIAFSHWRENELIDILLKLSGQEDLRAEATFELGMAALAVALESVGTSSNIKEFQQAKSWFEASLDTSDYNPIASLYSECLTLVLDFCSGSPSSQLQKIGIRIKQDAFGINAWIGGKDYPSWLGSRHAESVYWSELANKVTGLSHHLEEPGWLQPLFVIEEALLAVYNAGRSILRRTNEGIIEELLRPRIKHAVATQAAQLHVLQEWLKQNADNVWAPQVEKMIEEVREIISGCKSQSNSCEAASDSEDILAAVIFRSSIPNEQKKHLYAALSDVLVLHFSNMSATEVQVIEQSCNAVSDHYDYKENENGRMLFNAAIIWLTRFVHHRIEVTRRDDPGGSYLFEREDGSLPHEDELQADFFRWLTTNAAGSDLEATNLGSGRADIRMKSGPERLVIEVKREENDASFEALESYYASQTTDYQNVSIRLGVLLVLDLVTAGRDGTPHLTSLFSVIKIQRPNEITPRAVLIVKIPGRRRVPSELTKLAKSKARTIER</sequence>
<organism evidence="1 2">
    <name type="scientific">Kosakonia sacchari</name>
    <dbReference type="NCBI Taxonomy" id="1158459"/>
    <lineage>
        <taxon>Bacteria</taxon>
        <taxon>Pseudomonadati</taxon>
        <taxon>Pseudomonadota</taxon>
        <taxon>Gammaproteobacteria</taxon>
        <taxon>Enterobacterales</taxon>
        <taxon>Enterobacteriaceae</taxon>
        <taxon>Kosakonia</taxon>
    </lineage>
</organism>
<reference evidence="1 2" key="1">
    <citation type="submission" date="2016-10" db="EMBL/GenBank/DDBJ databases">
        <authorList>
            <person name="Varghese N."/>
            <person name="Submissions S."/>
        </authorList>
    </citation>
    <scope>NUCLEOTIDE SEQUENCE [LARGE SCALE GENOMIC DNA]</scope>
    <source>
        <strain evidence="1 2">CGMCC 1.12102</strain>
    </source>
</reference>
<gene>
    <name evidence="1" type="ORF">SAMN02927897_01912</name>
</gene>
<dbReference type="AlphaFoldDB" id="A0A1G4Y4V7"/>
<evidence type="ECO:0000313" key="2">
    <source>
        <dbReference type="Proteomes" id="UP000183569"/>
    </source>
</evidence>